<dbReference type="STRING" id="395495.Lcho_2525"/>
<gene>
    <name evidence="1" type="ordered locus">Lcho_2525</name>
</gene>
<evidence type="ECO:0000313" key="1">
    <source>
        <dbReference type="EMBL" id="ACB34790.1"/>
    </source>
</evidence>
<evidence type="ECO:0000313" key="2">
    <source>
        <dbReference type="Proteomes" id="UP000001693"/>
    </source>
</evidence>
<reference evidence="1 2" key="1">
    <citation type="submission" date="2008-03" db="EMBL/GenBank/DDBJ databases">
        <title>Complete sequence of Leptothrix cholodnii SP-6.</title>
        <authorList>
            <consortium name="US DOE Joint Genome Institute"/>
            <person name="Copeland A."/>
            <person name="Lucas S."/>
            <person name="Lapidus A."/>
            <person name="Glavina del Rio T."/>
            <person name="Dalin E."/>
            <person name="Tice H."/>
            <person name="Bruce D."/>
            <person name="Goodwin L."/>
            <person name="Pitluck S."/>
            <person name="Chertkov O."/>
            <person name="Brettin T."/>
            <person name="Detter J.C."/>
            <person name="Han C."/>
            <person name="Kuske C.R."/>
            <person name="Schmutz J."/>
            <person name="Larimer F."/>
            <person name="Land M."/>
            <person name="Hauser L."/>
            <person name="Kyrpides N."/>
            <person name="Lykidis A."/>
            <person name="Emerson D."/>
            <person name="Richardson P."/>
        </authorList>
    </citation>
    <scope>NUCLEOTIDE SEQUENCE [LARGE SCALE GENOMIC DNA]</scope>
    <source>
        <strain evidence="2">ATCC 51168 / LMG 8142 / SP-6</strain>
    </source>
</reference>
<protein>
    <submittedName>
        <fullName evidence="1">Uncharacterized protein</fullName>
    </submittedName>
</protein>
<dbReference type="KEGG" id="lch:Lcho_2525"/>
<dbReference type="AlphaFoldDB" id="B1Y6F4"/>
<organism evidence="1 2">
    <name type="scientific">Leptothrix cholodnii (strain ATCC 51168 / LMG 8142 / SP-6)</name>
    <name type="common">Leptothrix discophora (strain SP-6)</name>
    <dbReference type="NCBI Taxonomy" id="395495"/>
    <lineage>
        <taxon>Bacteria</taxon>
        <taxon>Pseudomonadati</taxon>
        <taxon>Pseudomonadota</taxon>
        <taxon>Betaproteobacteria</taxon>
        <taxon>Burkholderiales</taxon>
        <taxon>Sphaerotilaceae</taxon>
        <taxon>Leptothrix</taxon>
    </lineage>
</organism>
<name>B1Y6F4_LEPCP</name>
<proteinExistence type="predicted"/>
<accession>B1Y6F4</accession>
<dbReference type="HOGENOM" id="CLU_1904111_0_0_4"/>
<keyword evidence="2" id="KW-1185">Reference proteome</keyword>
<dbReference type="EMBL" id="CP001013">
    <property type="protein sequence ID" value="ACB34790.1"/>
    <property type="molecule type" value="Genomic_DNA"/>
</dbReference>
<dbReference type="Proteomes" id="UP000001693">
    <property type="component" value="Chromosome"/>
</dbReference>
<sequence precursor="true">MMHLLALQRHPPGWLALAVMATAMAVYTWPQRLDADAVWQMLQQPWRSASTAAVEDSTDPALLRRPTVVAGGFDPFSRATGTPLPVLASITDPSPQPPGATQVVRCRSGGRVVYADTWSACPRGMGELLSLAR</sequence>